<dbReference type="Gene3D" id="3.40.50.720">
    <property type="entry name" value="NAD(P)-binding Rossmann-like Domain"/>
    <property type="match status" value="1"/>
</dbReference>
<sequence>MDKWTGRVAMVTGASSGIGEAITRELVEKGMKVAALARRTERLQNLEQELNKFGTIKGITCDITKPKEIKLAINWIESNWGDINVLVNNAGINGLEPLIGGTGELMSKIFETNVIGMSTCTREVTAHMMKRQVKLGHIININSTFGHFIPAAEGCGSYVASKHAITTLIKILKDELAIENSPVRVTSISPGFVETEMSKDYLKYNLPIISPKDVSNCVTIVLSTPLNVNITELTVQPTGELFNGRVRKDTGRAN</sequence>
<reference evidence="4" key="1">
    <citation type="submission" date="2013-04" db="EMBL/GenBank/DDBJ databases">
        <title>An insight into the transcriptome of the digestive tract of the blood sucking bug, Rhodnius prolixus.</title>
        <authorList>
            <person name="Ribeiro J.M.C."/>
            <person name="Genta F.A."/>
            <person name="Sorgine M.H.F."/>
            <person name="Paiva-Silva G.O."/>
            <person name="Majerowicz D."/>
            <person name="Medeiros M."/>
            <person name="Koerich L."/>
            <person name="Terra W.R."/>
            <person name="Ferreira C."/>
            <person name="Pimentel A.C."/>
            <person name="Bisch P.M."/>
            <person name="Diniz M.M.P."/>
            <person name="Nascimento R."/>
            <person name="Salmon D."/>
            <person name="Silber A.M."/>
            <person name="Alves M."/>
            <person name="Oliveira M.F."/>
            <person name="Gondim K.C."/>
            <person name="Silva Neto M.A.C."/>
            <person name="Atella G.C."/>
            <person name="Araujo H."/>
            <person name="Dias F.S."/>
            <person name="Polycarpo C.R."/>
            <person name="Fampa P."/>
            <person name="Melo A.C."/>
            <person name="Tanaka A.S."/>
            <person name="Balczun C."/>
            <person name="Oliveira J.H.M."/>
            <person name="Goncalves R."/>
            <person name="Lazoski C."/>
            <person name="Pereira M.A."/>
            <person name="Rivera-Pomar R."/>
            <person name="Diambra L."/>
            <person name="Schaub G.A."/>
            <person name="Garcia E.S."/>
            <person name="Azambuja P."/>
            <person name="Braz G.R.C."/>
            <person name="Oliveira P.L."/>
        </authorList>
    </citation>
    <scope>NUCLEOTIDE SEQUENCE</scope>
</reference>
<dbReference type="STRING" id="13249.R4FL85"/>
<dbReference type="EMBL" id="GAHY01001538">
    <property type="protein sequence ID" value="JAA75972.1"/>
    <property type="molecule type" value="mRNA"/>
</dbReference>
<evidence type="ECO:0000313" key="6">
    <source>
        <dbReference type="Proteomes" id="UP000015103"/>
    </source>
</evidence>
<dbReference type="PRINTS" id="PR00080">
    <property type="entry name" value="SDRFAMILY"/>
</dbReference>
<evidence type="ECO:0000313" key="5">
    <source>
        <dbReference type="EnsemblMetazoa" id="RPRC011354-PA"/>
    </source>
</evidence>
<reference evidence="6" key="2">
    <citation type="submission" date="2015-04" db="EMBL/GenBank/DDBJ databases">
        <authorList>
            <person name="Wilson R.K."/>
            <person name="Warren W."/>
            <person name="Dotson E."/>
            <person name="Oliveira P.L."/>
        </authorList>
    </citation>
    <scope>NUCLEOTIDE SEQUENCE</scope>
</reference>
<dbReference type="eggNOG" id="KOG1205">
    <property type="taxonomic scope" value="Eukaryota"/>
</dbReference>
<dbReference type="InParanoid" id="R4FL85"/>
<accession>R4FL85</accession>
<dbReference type="PANTHER" id="PTHR43115">
    <property type="entry name" value="DEHYDROGENASE/REDUCTASE SDR FAMILY MEMBER 11"/>
    <property type="match status" value="1"/>
</dbReference>
<dbReference type="PRINTS" id="PR00081">
    <property type="entry name" value="GDHRDH"/>
</dbReference>
<protein>
    <submittedName>
        <fullName evidence="4 5">Putative dehydrogenase</fullName>
    </submittedName>
</protein>
<evidence type="ECO:0000256" key="2">
    <source>
        <dbReference type="ARBA" id="ARBA00023002"/>
    </source>
</evidence>
<dbReference type="Pfam" id="PF00106">
    <property type="entry name" value="adh_short"/>
    <property type="match status" value="1"/>
</dbReference>
<dbReference type="FunFam" id="3.40.50.720:FF:000047">
    <property type="entry name" value="NADP-dependent L-serine/L-allo-threonine dehydrogenase"/>
    <property type="match status" value="1"/>
</dbReference>
<evidence type="ECO:0000313" key="4">
    <source>
        <dbReference type="EMBL" id="JAA75972.1"/>
    </source>
</evidence>
<proteinExistence type="evidence at transcript level"/>
<dbReference type="FunCoup" id="R4FL85">
    <property type="interactions" value="171"/>
</dbReference>
<keyword evidence="2" id="KW-0560">Oxidoreductase</keyword>
<dbReference type="PANTHER" id="PTHR43115:SF4">
    <property type="entry name" value="DEHYDROGENASE_REDUCTASE SDR FAMILY MEMBER 11"/>
    <property type="match status" value="1"/>
</dbReference>
<evidence type="ECO:0000256" key="1">
    <source>
        <dbReference type="ARBA" id="ARBA00006484"/>
    </source>
</evidence>
<comment type="similarity">
    <text evidence="1 3">Belongs to the short-chain dehydrogenases/reductases (SDR) family.</text>
</comment>
<dbReference type="Proteomes" id="UP000015103">
    <property type="component" value="Unassembled WGS sequence"/>
</dbReference>
<dbReference type="OMA" id="QMEVISI"/>
<dbReference type="EnsemblMetazoa" id="RPRC011354-RA">
    <property type="protein sequence ID" value="RPRC011354-PA"/>
    <property type="gene ID" value="RPRC011354"/>
</dbReference>
<dbReference type="HOGENOM" id="CLU_010194_2_10_1"/>
<dbReference type="InterPro" id="IPR002347">
    <property type="entry name" value="SDR_fam"/>
</dbReference>
<evidence type="ECO:0000256" key="3">
    <source>
        <dbReference type="RuleBase" id="RU000363"/>
    </source>
</evidence>
<dbReference type="InterPro" id="IPR036291">
    <property type="entry name" value="NAD(P)-bd_dom_sf"/>
</dbReference>
<dbReference type="EMBL" id="ACPB03006923">
    <property type="status" value="NOT_ANNOTATED_CDS"/>
    <property type="molecule type" value="Genomic_DNA"/>
</dbReference>
<name>R4FL85_RHOPR</name>
<organism evidence="4">
    <name type="scientific">Rhodnius prolixus</name>
    <name type="common">Triatomid bug</name>
    <dbReference type="NCBI Taxonomy" id="13249"/>
    <lineage>
        <taxon>Eukaryota</taxon>
        <taxon>Metazoa</taxon>
        <taxon>Ecdysozoa</taxon>
        <taxon>Arthropoda</taxon>
        <taxon>Hexapoda</taxon>
        <taxon>Insecta</taxon>
        <taxon>Pterygota</taxon>
        <taxon>Neoptera</taxon>
        <taxon>Paraneoptera</taxon>
        <taxon>Hemiptera</taxon>
        <taxon>Heteroptera</taxon>
        <taxon>Panheteroptera</taxon>
        <taxon>Cimicomorpha</taxon>
        <taxon>Reduviidae</taxon>
        <taxon>Triatominae</taxon>
        <taxon>Rhodnius</taxon>
    </lineage>
</organism>
<keyword evidence="6" id="KW-1185">Reference proteome</keyword>
<dbReference type="SUPFAM" id="SSF51735">
    <property type="entry name" value="NAD(P)-binding Rossmann-fold domains"/>
    <property type="match status" value="1"/>
</dbReference>
<reference evidence="5" key="3">
    <citation type="submission" date="2015-05" db="UniProtKB">
        <authorList>
            <consortium name="EnsemblMetazoa"/>
        </authorList>
    </citation>
    <scope>IDENTIFICATION</scope>
</reference>
<dbReference type="GO" id="GO:0016616">
    <property type="term" value="F:oxidoreductase activity, acting on the CH-OH group of donors, NAD or NADP as acceptor"/>
    <property type="evidence" value="ECO:0007669"/>
    <property type="project" value="UniProtKB-ARBA"/>
</dbReference>
<dbReference type="VEuPathDB" id="VectorBase:RPRC011354"/>
<dbReference type="AlphaFoldDB" id="R4FL85"/>